<evidence type="ECO:0000313" key="3">
    <source>
        <dbReference type="Proteomes" id="UP000193307"/>
    </source>
</evidence>
<dbReference type="EMBL" id="FWFW01000014">
    <property type="protein sequence ID" value="SLN65447.1"/>
    <property type="molecule type" value="Genomic_DNA"/>
</dbReference>
<dbReference type="RefSeq" id="WP_085850522.1">
    <property type="nucleotide sequence ID" value="NZ_FNZV01000015.1"/>
</dbReference>
<accession>A0A1Y5TIZ8</accession>
<feature type="chain" id="PRO_5011002645" description="Porin" evidence="1">
    <location>
        <begin position="22"/>
        <end position="291"/>
    </location>
</feature>
<proteinExistence type="predicted"/>
<gene>
    <name evidence="2" type="ORF">PAM7971_03443</name>
</gene>
<organism evidence="2 3">
    <name type="scientific">Pacificibacter marinus</name>
    <dbReference type="NCBI Taxonomy" id="658057"/>
    <lineage>
        <taxon>Bacteria</taxon>
        <taxon>Pseudomonadati</taxon>
        <taxon>Pseudomonadota</taxon>
        <taxon>Alphaproteobacteria</taxon>
        <taxon>Rhodobacterales</taxon>
        <taxon>Roseobacteraceae</taxon>
        <taxon>Pacificibacter</taxon>
    </lineage>
</organism>
<feature type="signal peptide" evidence="1">
    <location>
        <begin position="1"/>
        <end position="21"/>
    </location>
</feature>
<evidence type="ECO:0008006" key="4">
    <source>
        <dbReference type="Google" id="ProtNLM"/>
    </source>
</evidence>
<reference evidence="2 3" key="1">
    <citation type="submission" date="2017-03" db="EMBL/GenBank/DDBJ databases">
        <authorList>
            <person name="Afonso C.L."/>
            <person name="Miller P.J."/>
            <person name="Scott M.A."/>
            <person name="Spackman E."/>
            <person name="Goraichik I."/>
            <person name="Dimitrov K.M."/>
            <person name="Suarez D.L."/>
            <person name="Swayne D.E."/>
        </authorList>
    </citation>
    <scope>NUCLEOTIDE SEQUENCE [LARGE SCALE GENOMIC DNA]</scope>
    <source>
        <strain evidence="2 3">CECT 7971</strain>
    </source>
</reference>
<name>A0A1Y5TIZ8_9RHOB</name>
<dbReference type="STRING" id="658057.SAMN04488032_11521"/>
<dbReference type="Proteomes" id="UP000193307">
    <property type="component" value="Unassembled WGS sequence"/>
</dbReference>
<evidence type="ECO:0000256" key="1">
    <source>
        <dbReference type="SAM" id="SignalP"/>
    </source>
</evidence>
<dbReference type="OrthoDB" id="7850289at2"/>
<keyword evidence="3" id="KW-1185">Reference proteome</keyword>
<keyword evidence="1" id="KW-0732">Signal</keyword>
<dbReference type="AlphaFoldDB" id="A0A1Y5TIZ8"/>
<evidence type="ECO:0000313" key="2">
    <source>
        <dbReference type="EMBL" id="SLN65447.1"/>
    </source>
</evidence>
<sequence>MTNFSLFLAFLALIVSTPAVAQDSSFQLTGAIGAWSNQYGGHDFDARRGIDGEYERTSADIGLSYARTLGNGMTGVAAVDFGYISPAKIGSVQDEDATKSTAGLTLRLLQDQGDFSYGGFIGGGTLNDYGDTNEKMTFGYIGAEMSKATTFGSYYGQIGYLDSSDEFDEGTREAPFINLGGSYNLPSNYALTGALGLAGGNKYLGSENNQIISLSLGVERAIGDYLFSVGYEATQISFDNVSGDGNTYGDTFGTLFVGVTYEFGGKTNHGSRLPSLAKWVSYNANEIEQPL</sequence>
<protein>
    <recommendedName>
        <fullName evidence="4">Porin</fullName>
    </recommendedName>
</protein>